<evidence type="ECO:0000313" key="2">
    <source>
        <dbReference type="Proteomes" id="UP001310594"/>
    </source>
</evidence>
<proteinExistence type="predicted"/>
<name>A0AAN8A3F8_9PEZI</name>
<accession>A0AAN8A3F8</accession>
<comment type="caution">
    <text evidence="1">The sequence shown here is derived from an EMBL/GenBank/DDBJ whole genome shotgun (WGS) entry which is preliminary data.</text>
</comment>
<dbReference type="EMBL" id="JAVRQU010000005">
    <property type="protein sequence ID" value="KAK5703199.1"/>
    <property type="molecule type" value="Genomic_DNA"/>
</dbReference>
<protein>
    <submittedName>
        <fullName evidence="1">Uncharacterized protein</fullName>
    </submittedName>
</protein>
<sequence length="156" mass="17353">MERSIDAARSVKSPKLTHDIDEHVASAPTTRELSMTKYCNVYSDISLSILVTAFPPSCDTPQELASISSTGLSSRDEMDAEVSELIMQGMLPQHRLDVSAREGRIVSIQRRAWERIYKDAIVAAHEVEHEMLLRLHKVNVVLAGLGVKGSPGRAWW</sequence>
<organism evidence="1 2">
    <name type="scientific">Elasticomyces elasticus</name>
    <dbReference type="NCBI Taxonomy" id="574655"/>
    <lineage>
        <taxon>Eukaryota</taxon>
        <taxon>Fungi</taxon>
        <taxon>Dikarya</taxon>
        <taxon>Ascomycota</taxon>
        <taxon>Pezizomycotina</taxon>
        <taxon>Dothideomycetes</taxon>
        <taxon>Dothideomycetidae</taxon>
        <taxon>Mycosphaerellales</taxon>
        <taxon>Teratosphaeriaceae</taxon>
        <taxon>Elasticomyces</taxon>
    </lineage>
</organism>
<gene>
    <name evidence="1" type="ORF">LTR97_004148</name>
</gene>
<evidence type="ECO:0000313" key="1">
    <source>
        <dbReference type="EMBL" id="KAK5703199.1"/>
    </source>
</evidence>
<reference evidence="1" key="1">
    <citation type="submission" date="2023-08" db="EMBL/GenBank/DDBJ databases">
        <title>Black Yeasts Isolated from many extreme environments.</title>
        <authorList>
            <person name="Coleine C."/>
            <person name="Stajich J.E."/>
            <person name="Selbmann L."/>
        </authorList>
    </citation>
    <scope>NUCLEOTIDE SEQUENCE</scope>
    <source>
        <strain evidence="1">CCFEE 5810</strain>
    </source>
</reference>
<dbReference type="Proteomes" id="UP001310594">
    <property type="component" value="Unassembled WGS sequence"/>
</dbReference>
<dbReference type="AlphaFoldDB" id="A0AAN8A3F8"/>